<keyword evidence="4" id="KW-1185">Reference proteome</keyword>
<dbReference type="PROSITE" id="PS51257">
    <property type="entry name" value="PROKAR_LIPOPROTEIN"/>
    <property type="match status" value="1"/>
</dbReference>
<sequence length="601" mass="62277">MRLTPRSRATAGAAAVLVAAGLLAGCTAAQEGPSMDRADTVLRGGFIWTVDAEDSVQEAIVIRDGLIVYVGDDEGAEPYIGEGTEVVELDGRMVMPGIQDGHTHSIGGGGNLAGCSLTYDPLTVAEFQARIQECLDDMADEPSDVALSVRGWYRQAMQPAGTDADRGVLDALGADRPIIVNSTDGHSAVVNSVALAAAGITAATPDQDGGHIARDAAGEPTGILEDGAIDAVRTLLPAPTEEDTRASAAAALEAFAAQGVVAFMDQIAGAGTAQAYASLHEDGELTARVHLSPDVDMAAAATDPEAAVADVVDYRDTWTRAEEGAAPGISVTSVGEIFIDGVTQAPAQTASMLAPYLVEGPDGAWAPGTSAGPEPYYTADQFAAVAGALLKEGIAAQPHAIGDRGVREILDAYEAVRADVDSDLPLLIGHAENVDPADWPRFAELNVQPVMGLQWAKPSFDSIEGTKDRLGPERFARSEPIGSLTDAGAAVALGSDWPVDRLDEWLAMQVAVTRENPDGGEAYTGRLGEERGLTVAEAIRVLTLNGAAAMLADDVTGSLETGKYADLIVIDQNITEIDPSRIVDTEVLLTMVGGRVVHGGI</sequence>
<dbReference type="EMBL" id="CP082781">
    <property type="protein sequence ID" value="UGS25358.1"/>
    <property type="molecule type" value="Genomic_DNA"/>
</dbReference>
<dbReference type="Proteomes" id="UP001199642">
    <property type="component" value="Chromosome"/>
</dbReference>
<gene>
    <name evidence="3" type="ORF">K8F61_11755</name>
</gene>
<dbReference type="PANTHER" id="PTHR22642">
    <property type="entry name" value="IMIDAZOLONEPROPIONASE"/>
    <property type="match status" value="1"/>
</dbReference>
<dbReference type="InterPro" id="IPR013108">
    <property type="entry name" value="Amidohydro_3"/>
</dbReference>
<keyword evidence="1" id="KW-0732">Signal</keyword>
<dbReference type="Gene3D" id="2.30.40.10">
    <property type="entry name" value="Urease, subunit C, domain 1"/>
    <property type="match status" value="1"/>
</dbReference>
<organism evidence="3 4">
    <name type="scientific">Microbacterium resistens</name>
    <dbReference type="NCBI Taxonomy" id="156977"/>
    <lineage>
        <taxon>Bacteria</taxon>
        <taxon>Bacillati</taxon>
        <taxon>Actinomycetota</taxon>
        <taxon>Actinomycetes</taxon>
        <taxon>Micrococcales</taxon>
        <taxon>Microbacteriaceae</taxon>
        <taxon>Microbacterium</taxon>
    </lineage>
</organism>
<dbReference type="Gene3D" id="3.10.310.70">
    <property type="match status" value="1"/>
</dbReference>
<evidence type="ECO:0000313" key="4">
    <source>
        <dbReference type="Proteomes" id="UP001199642"/>
    </source>
</evidence>
<dbReference type="InterPro" id="IPR033932">
    <property type="entry name" value="YtcJ-like"/>
</dbReference>
<dbReference type="Gene3D" id="3.20.20.140">
    <property type="entry name" value="Metal-dependent hydrolases"/>
    <property type="match status" value="1"/>
</dbReference>
<dbReference type="SUPFAM" id="SSF51338">
    <property type="entry name" value="Composite domain of metallo-dependent hydrolases"/>
    <property type="match status" value="1"/>
</dbReference>
<proteinExistence type="predicted"/>
<evidence type="ECO:0000259" key="2">
    <source>
        <dbReference type="Pfam" id="PF07969"/>
    </source>
</evidence>
<feature type="chain" id="PRO_5046446464" evidence="1">
    <location>
        <begin position="25"/>
        <end position="601"/>
    </location>
</feature>
<dbReference type="RefSeq" id="WP_231819240.1">
    <property type="nucleotide sequence ID" value="NZ_CP082781.1"/>
</dbReference>
<feature type="domain" description="Amidohydrolase 3" evidence="2">
    <location>
        <begin position="85"/>
        <end position="598"/>
    </location>
</feature>
<dbReference type="InterPro" id="IPR032466">
    <property type="entry name" value="Metal_Hydrolase"/>
</dbReference>
<accession>A0ABY3RQX3</accession>
<evidence type="ECO:0000313" key="3">
    <source>
        <dbReference type="EMBL" id="UGS25358.1"/>
    </source>
</evidence>
<feature type="signal peptide" evidence="1">
    <location>
        <begin position="1"/>
        <end position="24"/>
    </location>
</feature>
<dbReference type="CDD" id="cd01300">
    <property type="entry name" value="YtcJ_like"/>
    <property type="match status" value="1"/>
</dbReference>
<protein>
    <submittedName>
        <fullName evidence="3">Amidohydrolase</fullName>
    </submittedName>
</protein>
<dbReference type="InterPro" id="IPR011059">
    <property type="entry name" value="Metal-dep_hydrolase_composite"/>
</dbReference>
<name>A0ABY3RQX3_9MICO</name>
<evidence type="ECO:0000256" key="1">
    <source>
        <dbReference type="SAM" id="SignalP"/>
    </source>
</evidence>
<dbReference type="PANTHER" id="PTHR22642:SF2">
    <property type="entry name" value="PROTEIN LONG AFTER FAR-RED 3"/>
    <property type="match status" value="1"/>
</dbReference>
<reference evidence="3 4" key="1">
    <citation type="submission" date="2023-01" db="EMBL/GenBank/DDBJ databases">
        <title>Characterization of estradiol degrading bacteria Microbacterium sp. MZT7 and reveal degrading genes through genome analysis.</title>
        <authorList>
            <person name="Hao P."/>
            <person name="Gao Y."/>
        </authorList>
    </citation>
    <scope>NUCLEOTIDE SEQUENCE [LARGE SCALE GENOMIC DNA]</scope>
    <source>
        <strain evidence="3 4">MZT7</strain>
    </source>
</reference>
<dbReference type="SUPFAM" id="SSF51556">
    <property type="entry name" value="Metallo-dependent hydrolases"/>
    <property type="match status" value="1"/>
</dbReference>
<dbReference type="Pfam" id="PF07969">
    <property type="entry name" value="Amidohydro_3"/>
    <property type="match status" value="1"/>
</dbReference>